<proteinExistence type="predicted"/>
<keyword evidence="6" id="KW-0503">Monooxygenase</keyword>
<dbReference type="Pfam" id="PF01494">
    <property type="entry name" value="FAD_binding_3"/>
    <property type="match status" value="1"/>
</dbReference>
<dbReference type="InterPro" id="IPR050641">
    <property type="entry name" value="RIFMO-like"/>
</dbReference>
<dbReference type="Gene3D" id="3.50.50.60">
    <property type="entry name" value="FAD/NAD(P)-binding domain"/>
    <property type="match status" value="1"/>
</dbReference>
<evidence type="ECO:0000256" key="2">
    <source>
        <dbReference type="ARBA" id="ARBA00022630"/>
    </source>
</evidence>
<comment type="caution">
    <text evidence="6">The sequence shown here is derived from an EMBL/GenBank/DDBJ whole genome shotgun (WGS) entry which is preliminary data.</text>
</comment>
<dbReference type="PANTHER" id="PTHR43004:SF19">
    <property type="entry name" value="BINDING MONOOXYGENASE, PUTATIVE (JCVI)-RELATED"/>
    <property type="match status" value="1"/>
</dbReference>
<dbReference type="InterPro" id="IPR036188">
    <property type="entry name" value="FAD/NAD-bd_sf"/>
</dbReference>
<gene>
    <name evidence="6" type="ORF">ANOM_002156</name>
</gene>
<organism evidence="6 7">
    <name type="scientific">Aspergillus nomiae NRRL (strain ATCC 15546 / NRRL 13137 / CBS 260.88 / M93)</name>
    <dbReference type="NCBI Taxonomy" id="1509407"/>
    <lineage>
        <taxon>Eukaryota</taxon>
        <taxon>Fungi</taxon>
        <taxon>Dikarya</taxon>
        <taxon>Ascomycota</taxon>
        <taxon>Pezizomycotina</taxon>
        <taxon>Eurotiomycetes</taxon>
        <taxon>Eurotiomycetidae</taxon>
        <taxon>Eurotiales</taxon>
        <taxon>Aspergillaceae</taxon>
        <taxon>Aspergillus</taxon>
        <taxon>Aspergillus subgen. Circumdati</taxon>
    </lineage>
</organism>
<comment type="cofactor">
    <cofactor evidence="1">
        <name>FAD</name>
        <dbReference type="ChEBI" id="CHEBI:57692"/>
    </cofactor>
</comment>
<keyword evidence="3" id="KW-0274">FAD</keyword>
<evidence type="ECO:0000313" key="6">
    <source>
        <dbReference type="EMBL" id="KNG89234.1"/>
    </source>
</evidence>
<evidence type="ECO:0000256" key="4">
    <source>
        <dbReference type="ARBA" id="ARBA00023002"/>
    </source>
</evidence>
<dbReference type="STRING" id="1509407.A0A0L1JBW0"/>
<dbReference type="PANTHER" id="PTHR43004">
    <property type="entry name" value="TRK SYSTEM POTASSIUM UPTAKE PROTEIN"/>
    <property type="match status" value="1"/>
</dbReference>
<sequence>MADVWASIKLDERRRIVKVLEARTSSSIALNASTIPHPVLLSYRFKMTNNTHDVVIVGAGPVGLFLACELRLAGLSVLVVEKRTNSDGVAETRAFVMHGRTLEIFACRGLLDSFVQAGQKPIGGITAFWTLVSITYKTEMILFQRAVELGAVIIQGVQVDSVNQSGPAVMVKGAYTDNRPFIASAKYLVGADGVRSTIRRLADIEFTGNAPVNTVMSGEATLGAAMPNPYIVHNEHGLVIAADLKVPSGRTRLNVFASDRGTVPESVEVTLDEMNQSLHKITGVDYNLSNPCMLKRFSNEQRLATRYRQGRVFIVGDACHKHLPAGGQGLNVGLQEALNLGWKIAAVISKSAPVSLLDTYEEERRPIAKAVVQNTTSQSLLFFASSGPEWAVRDAMEKLLCVPEANKALAREISGFSVTYPKLLDMILPNGWQALPKNIQGRRALNVKIRLPDGVLTELRDYTEDGNWIQLHLPGKHSVEVRPPPAFEDWTTVVDVVDMPDDEERTSLYMCGVREMLIRPDGYLAFGRWDN</sequence>
<keyword evidence="7" id="KW-1185">Reference proteome</keyword>
<dbReference type="Gene3D" id="3.30.70.2450">
    <property type="match status" value="1"/>
</dbReference>
<dbReference type="GO" id="GO:0016709">
    <property type="term" value="F:oxidoreductase activity, acting on paired donors, with incorporation or reduction of molecular oxygen, NAD(P)H as one donor, and incorporation of one atom of oxygen"/>
    <property type="evidence" value="ECO:0007669"/>
    <property type="project" value="UniProtKB-ARBA"/>
</dbReference>
<accession>A0A0L1JBW0</accession>
<evidence type="ECO:0000256" key="1">
    <source>
        <dbReference type="ARBA" id="ARBA00001974"/>
    </source>
</evidence>
<dbReference type="Gene3D" id="3.40.30.120">
    <property type="match status" value="1"/>
</dbReference>
<keyword evidence="2" id="KW-0285">Flavoprotein</keyword>
<dbReference type="InterPro" id="IPR002938">
    <property type="entry name" value="FAD-bd"/>
</dbReference>
<dbReference type="EMBL" id="JNOM01000035">
    <property type="protein sequence ID" value="KNG89234.1"/>
    <property type="molecule type" value="Genomic_DNA"/>
</dbReference>
<keyword evidence="4" id="KW-0560">Oxidoreductase</keyword>
<reference evidence="6 7" key="1">
    <citation type="submission" date="2014-06" db="EMBL/GenBank/DDBJ databases">
        <title>The Genome of the Aflatoxigenic Filamentous Fungus Aspergillus nomius.</title>
        <authorList>
            <person name="Moore M.G."/>
            <person name="Shannon B.M."/>
            <person name="Brian M.M."/>
        </authorList>
    </citation>
    <scope>NUCLEOTIDE SEQUENCE [LARGE SCALE GENOMIC DNA]</scope>
    <source>
        <strain evidence="6 7">NRRL 13137</strain>
    </source>
</reference>
<dbReference type="RefSeq" id="XP_015410157.1">
    <property type="nucleotide sequence ID" value="XM_015547413.1"/>
</dbReference>
<dbReference type="PRINTS" id="PR00420">
    <property type="entry name" value="RNGMNOXGNASE"/>
</dbReference>
<feature type="domain" description="FAD-binding" evidence="5">
    <location>
        <begin position="53"/>
        <end position="375"/>
    </location>
</feature>
<dbReference type="OrthoDB" id="2096480at2759"/>
<dbReference type="AlphaFoldDB" id="A0A0L1JBW0"/>
<dbReference type="Proteomes" id="UP000037505">
    <property type="component" value="Unassembled WGS sequence"/>
</dbReference>
<dbReference type="SUPFAM" id="SSF51905">
    <property type="entry name" value="FAD/NAD(P)-binding domain"/>
    <property type="match status" value="1"/>
</dbReference>
<dbReference type="GO" id="GO:0071949">
    <property type="term" value="F:FAD binding"/>
    <property type="evidence" value="ECO:0007669"/>
    <property type="project" value="InterPro"/>
</dbReference>
<protein>
    <submittedName>
        <fullName evidence="6">Monooxygenase</fullName>
    </submittedName>
</protein>
<evidence type="ECO:0000256" key="3">
    <source>
        <dbReference type="ARBA" id="ARBA00022827"/>
    </source>
</evidence>
<evidence type="ECO:0000313" key="7">
    <source>
        <dbReference type="Proteomes" id="UP000037505"/>
    </source>
</evidence>
<name>A0A0L1JBW0_ASPN3</name>
<evidence type="ECO:0000259" key="5">
    <source>
        <dbReference type="Pfam" id="PF01494"/>
    </source>
</evidence>
<dbReference type="GeneID" id="26803960"/>